<keyword evidence="3" id="KW-1185">Reference proteome</keyword>
<comment type="caution">
    <text evidence="2">The sequence shown here is derived from an EMBL/GenBank/DDBJ whole genome shotgun (WGS) entry which is preliminary data.</text>
</comment>
<protein>
    <submittedName>
        <fullName evidence="2">Uncharacterized protein</fullName>
    </submittedName>
</protein>
<feature type="region of interest" description="Disordered" evidence="1">
    <location>
        <begin position="321"/>
        <end position="409"/>
    </location>
</feature>
<dbReference type="Proteomes" id="UP001345013">
    <property type="component" value="Unassembled WGS sequence"/>
</dbReference>
<name>A0ABR0KK02_9EURO</name>
<evidence type="ECO:0000313" key="3">
    <source>
        <dbReference type="Proteomes" id="UP001345013"/>
    </source>
</evidence>
<accession>A0ABR0KK02</accession>
<feature type="compositionally biased region" description="Basic and acidic residues" evidence="1">
    <location>
        <begin position="341"/>
        <end position="365"/>
    </location>
</feature>
<feature type="compositionally biased region" description="Polar residues" evidence="1">
    <location>
        <begin position="189"/>
        <end position="201"/>
    </location>
</feature>
<evidence type="ECO:0000256" key="1">
    <source>
        <dbReference type="SAM" id="MobiDB-lite"/>
    </source>
</evidence>
<proteinExistence type="predicted"/>
<feature type="compositionally biased region" description="Polar residues" evidence="1">
    <location>
        <begin position="383"/>
        <end position="395"/>
    </location>
</feature>
<gene>
    <name evidence="2" type="ORF">LTR24_001871</name>
</gene>
<sequence length="409" mass="45790">MTLPISLSKTRINIWPSKGTGIPREYLDLEVQYYSDTSCLVIKQFPHLCSTQSYAGYELPRSSFSFVSSEAFMGSERTISLQTHHSIPAMLSIDTSDTGTTTEEEIVTLDMCCTLVDTNIPTSSRLDIITADTTKESENIALLIDTLRKSSFTAEPCLESCKNIESSDSTTNIAPISIGGEDLDRMFSNSTRSSCFTQPDNAHTKQKENRPYHENAGSGSHGTAEKQGRRLPQSARPSKLQNPIKIEHDLKDIAETRAKFWGKEYGVDDAKPPIPASPPRKQTWMRRTQSTNAWEGFAIQHGGQRVRQPQARHVPAAANSFQNATPTAQEHRDNTGGYCLDPHRDYTRADEGNRSENSRRHETGASKRRAFVSPPHVQATFIPHTQNSPAEQQKSPLRIGTKYTERRYW</sequence>
<reference evidence="2 3" key="1">
    <citation type="submission" date="2023-08" db="EMBL/GenBank/DDBJ databases">
        <title>Black Yeasts Isolated from many extreme environments.</title>
        <authorList>
            <person name="Coleine C."/>
            <person name="Stajich J.E."/>
            <person name="Selbmann L."/>
        </authorList>
    </citation>
    <scope>NUCLEOTIDE SEQUENCE [LARGE SCALE GENOMIC DNA]</scope>
    <source>
        <strain evidence="2 3">CCFEE 5885</strain>
    </source>
</reference>
<organism evidence="2 3">
    <name type="scientific">Lithohypha guttulata</name>
    <dbReference type="NCBI Taxonomy" id="1690604"/>
    <lineage>
        <taxon>Eukaryota</taxon>
        <taxon>Fungi</taxon>
        <taxon>Dikarya</taxon>
        <taxon>Ascomycota</taxon>
        <taxon>Pezizomycotina</taxon>
        <taxon>Eurotiomycetes</taxon>
        <taxon>Chaetothyriomycetidae</taxon>
        <taxon>Chaetothyriales</taxon>
        <taxon>Trichomeriaceae</taxon>
        <taxon>Lithohypha</taxon>
    </lineage>
</organism>
<feature type="compositionally biased region" description="Basic and acidic residues" evidence="1">
    <location>
        <begin position="202"/>
        <end position="213"/>
    </location>
</feature>
<feature type="region of interest" description="Disordered" evidence="1">
    <location>
        <begin position="189"/>
        <end position="245"/>
    </location>
</feature>
<evidence type="ECO:0000313" key="2">
    <source>
        <dbReference type="EMBL" id="KAK5098551.1"/>
    </source>
</evidence>
<dbReference type="EMBL" id="JAVRRG010000014">
    <property type="protein sequence ID" value="KAK5098551.1"/>
    <property type="molecule type" value="Genomic_DNA"/>
</dbReference>